<name>A0A2G5T4T8_9PELO</name>
<keyword evidence="3" id="KW-1185">Reference proteome</keyword>
<evidence type="ECO:0000313" key="2">
    <source>
        <dbReference type="EMBL" id="PIC22086.1"/>
    </source>
</evidence>
<dbReference type="EMBL" id="PDUG01000006">
    <property type="protein sequence ID" value="PIC22086.1"/>
    <property type="molecule type" value="Genomic_DNA"/>
</dbReference>
<dbReference type="Proteomes" id="UP000230233">
    <property type="component" value="Chromosome X"/>
</dbReference>
<dbReference type="AlphaFoldDB" id="A0A2G5T4T8"/>
<comment type="caution">
    <text evidence="2">The sequence shown here is derived from an EMBL/GenBank/DDBJ whole genome shotgun (WGS) entry which is preliminary data.</text>
</comment>
<keyword evidence="1" id="KW-0472">Membrane</keyword>
<keyword evidence="1" id="KW-1133">Transmembrane helix</keyword>
<proteinExistence type="predicted"/>
<sequence>MSQPLKKTWLIYVFASSSRNIVISFKIVRRPSNLVLEQSSSSTSLISSGLSSRSSPGSSPVLSKKPSKLALLAWLESSIFKEDHLFPLLIIWIVVAPQLTIVCNVPPYRSLRRFKMSSTSDIQSIEELEKVRAGLKPVARPDQSTKIDVQKTDVPTEKGAVLAKTKLFEKKIEEMQNGHLSKEQIEKLRIEKEKEKRKQAFKKLVAKFEQ</sequence>
<dbReference type="OrthoDB" id="5908759at2759"/>
<evidence type="ECO:0000256" key="1">
    <source>
        <dbReference type="SAM" id="Phobius"/>
    </source>
</evidence>
<gene>
    <name evidence="2" type="primary">Cnig_chr_X.g26684</name>
    <name evidence="2" type="ORF">B9Z55_026684</name>
</gene>
<protein>
    <submittedName>
        <fullName evidence="2">Uncharacterized protein</fullName>
    </submittedName>
</protein>
<keyword evidence="1" id="KW-0812">Transmembrane</keyword>
<evidence type="ECO:0000313" key="3">
    <source>
        <dbReference type="Proteomes" id="UP000230233"/>
    </source>
</evidence>
<organism evidence="2 3">
    <name type="scientific">Caenorhabditis nigoni</name>
    <dbReference type="NCBI Taxonomy" id="1611254"/>
    <lineage>
        <taxon>Eukaryota</taxon>
        <taxon>Metazoa</taxon>
        <taxon>Ecdysozoa</taxon>
        <taxon>Nematoda</taxon>
        <taxon>Chromadorea</taxon>
        <taxon>Rhabditida</taxon>
        <taxon>Rhabditina</taxon>
        <taxon>Rhabditomorpha</taxon>
        <taxon>Rhabditoidea</taxon>
        <taxon>Rhabditidae</taxon>
        <taxon>Peloderinae</taxon>
        <taxon>Caenorhabditis</taxon>
    </lineage>
</organism>
<accession>A0A2G5T4T8</accession>
<reference evidence="3" key="1">
    <citation type="submission" date="2017-10" db="EMBL/GenBank/DDBJ databases">
        <title>Rapid genome shrinkage in a self-fertile nematode reveals novel sperm competition proteins.</title>
        <authorList>
            <person name="Yin D."/>
            <person name="Schwarz E.M."/>
            <person name="Thomas C.G."/>
            <person name="Felde R.L."/>
            <person name="Korf I.F."/>
            <person name="Cutter A.D."/>
            <person name="Schartner C.M."/>
            <person name="Ralston E.J."/>
            <person name="Meyer B.J."/>
            <person name="Haag E.S."/>
        </authorList>
    </citation>
    <scope>NUCLEOTIDE SEQUENCE [LARGE SCALE GENOMIC DNA]</scope>
    <source>
        <strain evidence="3">JU1422</strain>
    </source>
</reference>
<feature type="transmembrane region" description="Helical" evidence="1">
    <location>
        <begin position="85"/>
        <end position="106"/>
    </location>
</feature>